<keyword evidence="5" id="KW-0813">Transport</keyword>
<dbReference type="PANTHER" id="PTHR12843">
    <property type="entry name" value="PROTEIN-LYSINE N-METHYLTRANSFERASE METTL10"/>
    <property type="match status" value="1"/>
</dbReference>
<dbReference type="Gene3D" id="3.40.50.150">
    <property type="entry name" value="Vaccinia Virus protein VP39"/>
    <property type="match status" value="1"/>
</dbReference>
<keyword evidence="2 5" id="KW-0489">Methyltransferase</keyword>
<dbReference type="PANTHER" id="PTHR12843:SF5">
    <property type="entry name" value="EEF1A LYSINE METHYLTRANSFERASE 2"/>
    <property type="match status" value="1"/>
</dbReference>
<dbReference type="InterPro" id="IPR029063">
    <property type="entry name" value="SAM-dependent_MTases_sf"/>
</dbReference>
<keyword evidence="4 5" id="KW-0949">S-adenosyl-L-methionine</keyword>
<dbReference type="OrthoDB" id="10069295at2759"/>
<accession>A0A9P4M895</accession>
<reference evidence="7" key="1">
    <citation type="journal article" date="2020" name="Stud. Mycol.">
        <title>101 Dothideomycetes genomes: a test case for predicting lifestyles and emergence of pathogens.</title>
        <authorList>
            <person name="Haridas S."/>
            <person name="Albert R."/>
            <person name="Binder M."/>
            <person name="Bloem J."/>
            <person name="Labutti K."/>
            <person name="Salamov A."/>
            <person name="Andreopoulos B."/>
            <person name="Baker S."/>
            <person name="Barry K."/>
            <person name="Bills G."/>
            <person name="Bluhm B."/>
            <person name="Cannon C."/>
            <person name="Castanera R."/>
            <person name="Culley D."/>
            <person name="Daum C."/>
            <person name="Ezra D."/>
            <person name="Gonzalez J."/>
            <person name="Henrissat B."/>
            <person name="Kuo A."/>
            <person name="Liang C."/>
            <person name="Lipzen A."/>
            <person name="Lutzoni F."/>
            <person name="Magnuson J."/>
            <person name="Mondo S."/>
            <person name="Nolan M."/>
            <person name="Ohm R."/>
            <person name="Pangilinan J."/>
            <person name="Park H.-J."/>
            <person name="Ramirez L."/>
            <person name="Alfaro M."/>
            <person name="Sun H."/>
            <person name="Tritt A."/>
            <person name="Yoshinaga Y."/>
            <person name="Zwiers L.-H."/>
            <person name="Turgeon B."/>
            <person name="Goodwin S."/>
            <person name="Spatafora J."/>
            <person name="Crous P."/>
            <person name="Grigoriev I."/>
        </authorList>
    </citation>
    <scope>NUCLEOTIDE SEQUENCE</scope>
    <source>
        <strain evidence="7">CBS 133067</strain>
    </source>
</reference>
<dbReference type="Proteomes" id="UP000799772">
    <property type="component" value="Unassembled WGS sequence"/>
</dbReference>
<dbReference type="HAMAP" id="MF_03188">
    <property type="entry name" value="Methyltr_EFM4"/>
    <property type="match status" value="1"/>
</dbReference>
<dbReference type="EC" id="2.1.1.-" evidence="5"/>
<name>A0A9P4M895_9PEZI</name>
<dbReference type="GO" id="GO:0016192">
    <property type="term" value="P:vesicle-mediated transport"/>
    <property type="evidence" value="ECO:0007669"/>
    <property type="project" value="UniProtKB-UniRule"/>
</dbReference>
<evidence type="ECO:0000313" key="7">
    <source>
        <dbReference type="EMBL" id="KAF2101368.1"/>
    </source>
</evidence>
<comment type="subcellular location">
    <subcellularLocation>
        <location evidence="5">Cytoplasm</location>
    </subcellularLocation>
</comment>
<evidence type="ECO:0000256" key="1">
    <source>
        <dbReference type="ARBA" id="ARBA00022490"/>
    </source>
</evidence>
<sequence length="284" mass="32407">MAPGESSGLPNHLAPSHLGEKWYWDHQYQNDLINHQVSATSTVEEPDEGTVWFSDANAERKVLEFLRTLDDAGELHKMRARTGRRGEENLATSFLDLGTGNGHMLFELREGEWQGRMVGVDYSRLSVELCQAILQRRLDEREAAKEELTEEGEDHEDYLTDYEDIWFEQYDIMKPDDRPECFPADGFNVVLDKGTFDAISLSDEKSRDGKRIAERYPGCIEPLVKDGGLFIVTSCNWTCDEVRSWFENRAGSKLKFRQALNYPTFQFGGQSGSKVCTVVFDKTP</sequence>
<keyword evidence="1 5" id="KW-0963">Cytoplasm</keyword>
<organism evidence="7 8">
    <name type="scientific">Rhizodiscina lignyota</name>
    <dbReference type="NCBI Taxonomy" id="1504668"/>
    <lineage>
        <taxon>Eukaryota</taxon>
        <taxon>Fungi</taxon>
        <taxon>Dikarya</taxon>
        <taxon>Ascomycota</taxon>
        <taxon>Pezizomycotina</taxon>
        <taxon>Dothideomycetes</taxon>
        <taxon>Pleosporomycetidae</taxon>
        <taxon>Aulographales</taxon>
        <taxon>Rhizodiscinaceae</taxon>
        <taxon>Rhizodiscina</taxon>
    </lineage>
</organism>
<gene>
    <name evidence="5" type="primary">EFM4</name>
    <name evidence="7" type="ORF">NA57DRAFT_72812</name>
</gene>
<dbReference type="GO" id="GO:0005737">
    <property type="term" value="C:cytoplasm"/>
    <property type="evidence" value="ECO:0007669"/>
    <property type="project" value="UniProtKB-SubCell"/>
</dbReference>
<protein>
    <recommendedName>
        <fullName evidence="5">Protein-lysine N-methyltransferase EFM4</fullName>
        <ecNumber evidence="5">2.1.1.-</ecNumber>
    </recommendedName>
    <alternativeName>
        <fullName evidence="5">Elongation factor methyltransferase 4</fullName>
    </alternativeName>
</protein>
<evidence type="ECO:0000256" key="4">
    <source>
        <dbReference type="ARBA" id="ARBA00022691"/>
    </source>
</evidence>
<comment type="similarity">
    <text evidence="5">Belongs to the class I-like SAM-binding methyltransferase superfamily. EFM4 family.</text>
</comment>
<keyword evidence="3 5" id="KW-0808">Transferase</keyword>
<evidence type="ECO:0000313" key="8">
    <source>
        <dbReference type="Proteomes" id="UP000799772"/>
    </source>
</evidence>
<dbReference type="InterPro" id="IPR026635">
    <property type="entry name" value="Efm4/METTL10"/>
</dbReference>
<evidence type="ECO:0000256" key="5">
    <source>
        <dbReference type="HAMAP-Rule" id="MF_03188"/>
    </source>
</evidence>
<evidence type="ECO:0000259" key="6">
    <source>
        <dbReference type="Pfam" id="PF13847"/>
    </source>
</evidence>
<feature type="domain" description="Methyltransferase" evidence="6">
    <location>
        <begin position="92"/>
        <end position="249"/>
    </location>
</feature>
<dbReference type="CDD" id="cd02440">
    <property type="entry name" value="AdoMet_MTases"/>
    <property type="match status" value="1"/>
</dbReference>
<evidence type="ECO:0000256" key="3">
    <source>
        <dbReference type="ARBA" id="ARBA00022679"/>
    </source>
</evidence>
<keyword evidence="8" id="KW-1185">Reference proteome</keyword>
<evidence type="ECO:0000256" key="2">
    <source>
        <dbReference type="ARBA" id="ARBA00022603"/>
    </source>
</evidence>
<comment type="caution">
    <text evidence="7">The sequence shown here is derived from an EMBL/GenBank/DDBJ whole genome shotgun (WGS) entry which is preliminary data.</text>
</comment>
<dbReference type="GO" id="GO:0016279">
    <property type="term" value="F:protein-lysine N-methyltransferase activity"/>
    <property type="evidence" value="ECO:0007669"/>
    <property type="project" value="UniProtKB-UniRule"/>
</dbReference>
<dbReference type="SUPFAM" id="SSF53335">
    <property type="entry name" value="S-adenosyl-L-methionine-dependent methyltransferases"/>
    <property type="match status" value="1"/>
</dbReference>
<dbReference type="Pfam" id="PF13847">
    <property type="entry name" value="Methyltransf_31"/>
    <property type="match status" value="1"/>
</dbReference>
<dbReference type="GO" id="GO:0032259">
    <property type="term" value="P:methylation"/>
    <property type="evidence" value="ECO:0007669"/>
    <property type="project" value="UniProtKB-KW"/>
</dbReference>
<dbReference type="InterPro" id="IPR025714">
    <property type="entry name" value="Methyltranfer_dom"/>
</dbReference>
<dbReference type="AlphaFoldDB" id="A0A9P4M895"/>
<dbReference type="EMBL" id="ML978123">
    <property type="protein sequence ID" value="KAF2101368.1"/>
    <property type="molecule type" value="Genomic_DNA"/>
</dbReference>
<proteinExistence type="inferred from homology"/>
<comment type="function">
    <text evidence="5">S-adenosyl-L-methionine-dependent protein-lysine N-methyltransferase that mono- and dimethylates elongation factor 1-alpha at 'Lys-316'. May play a role in intracellular transport.</text>
</comment>